<dbReference type="Gene3D" id="3.30.70.330">
    <property type="match status" value="2"/>
</dbReference>
<dbReference type="PANTHER" id="PTHR48025:SF1">
    <property type="entry name" value="RRM DOMAIN-CONTAINING PROTEIN"/>
    <property type="match status" value="1"/>
</dbReference>
<proteinExistence type="predicted"/>
<feature type="compositionally biased region" description="Basic and acidic residues" evidence="3">
    <location>
        <begin position="564"/>
        <end position="575"/>
    </location>
</feature>
<feature type="compositionally biased region" description="Basic and acidic residues" evidence="3">
    <location>
        <begin position="586"/>
        <end position="609"/>
    </location>
</feature>
<dbReference type="InterPro" id="IPR050502">
    <property type="entry name" value="Euk_RNA-bind_prot"/>
</dbReference>
<organism evidence="5 6">
    <name type="scientific">Fusarium acutatum</name>
    <dbReference type="NCBI Taxonomy" id="78861"/>
    <lineage>
        <taxon>Eukaryota</taxon>
        <taxon>Fungi</taxon>
        <taxon>Dikarya</taxon>
        <taxon>Ascomycota</taxon>
        <taxon>Pezizomycotina</taxon>
        <taxon>Sordariomycetes</taxon>
        <taxon>Hypocreomycetidae</taxon>
        <taxon>Hypocreales</taxon>
        <taxon>Nectriaceae</taxon>
        <taxon>Fusarium</taxon>
        <taxon>Fusarium fujikuroi species complex</taxon>
    </lineage>
</organism>
<dbReference type="AlphaFoldDB" id="A0A8H4JP78"/>
<keyword evidence="1 2" id="KW-0694">RNA-binding</keyword>
<keyword evidence="6" id="KW-1185">Reference proteome</keyword>
<evidence type="ECO:0000256" key="2">
    <source>
        <dbReference type="PROSITE-ProRule" id="PRU00176"/>
    </source>
</evidence>
<evidence type="ECO:0000313" key="5">
    <source>
        <dbReference type="EMBL" id="KAF4435701.1"/>
    </source>
</evidence>
<sequence length="621" mass="68490">MAGGLDRSTAPGHTAEPRDNAYENLHPLKISTLASKREMNILSFATTLNPTVPDDLPLAGTPHLEAESQDACRNADRDLRLHCTVNHPGGGELARSRLVSLNVSRRSLNAETICASANRPYSGVISRPRGAQIMARVLGSNASESRAASHKTSFGTGNLSASCRFLHPMPAEATVQADVGPGDETGIYYITICNLPFATSWQELKDWTRTACVVDHIEVFRSSTSGWVRVRGRENFERAWALLNGGVFKGRSIIASDRNRKHSIKIKELATPPQAVISQTLQYQATPPSPYVLPTQMAMSPQYSAAPGQYYIASYPPVNSSRFTTQSFSNPSYSQQLPVTVTTNTPATYAAASPGSYYTYNDTGTRLFAPKPGAVSYSPQYQHEGSQLALPYRGISEHPGYYPNCSFSSGEPSYRSEYVVPETRKLYVSPFPQQAEADEVKSWVQRKVDNDKIESIEIPKNSDSNYLRGYILVVFENVAAANIATEQFNKARFQGRRMIARPTREDAEVEELGEPIVPHESSNWADSERSEANVPTAPSRRRDDGRRRNEKPQRSKNKATKPTGSDKKKATEKKSSSSKKSSGSQVDKKLPSKKVSPEKETSVKDEKPVIVDGTSYHHDKH</sequence>
<dbReference type="CDD" id="cd00590">
    <property type="entry name" value="RRM_SF"/>
    <property type="match status" value="1"/>
</dbReference>
<dbReference type="GO" id="GO:0005634">
    <property type="term" value="C:nucleus"/>
    <property type="evidence" value="ECO:0007669"/>
    <property type="project" value="TreeGrafter"/>
</dbReference>
<gene>
    <name evidence="5" type="ORF">FACUT_7007</name>
</gene>
<accession>A0A8H4JP78</accession>
<evidence type="ECO:0000259" key="4">
    <source>
        <dbReference type="PROSITE" id="PS50102"/>
    </source>
</evidence>
<dbReference type="InterPro" id="IPR012677">
    <property type="entry name" value="Nucleotide-bd_a/b_plait_sf"/>
</dbReference>
<dbReference type="InterPro" id="IPR000504">
    <property type="entry name" value="RRM_dom"/>
</dbReference>
<comment type="caution">
    <text evidence="5">The sequence shown here is derived from an EMBL/GenBank/DDBJ whole genome shotgun (WGS) entry which is preliminary data.</text>
</comment>
<evidence type="ECO:0000256" key="1">
    <source>
        <dbReference type="ARBA" id="ARBA00022884"/>
    </source>
</evidence>
<dbReference type="EMBL" id="JAADJF010000168">
    <property type="protein sequence ID" value="KAF4435701.1"/>
    <property type="molecule type" value="Genomic_DNA"/>
</dbReference>
<feature type="domain" description="RRM" evidence="4">
    <location>
        <begin position="424"/>
        <end position="505"/>
    </location>
</feature>
<dbReference type="OrthoDB" id="610462at2759"/>
<dbReference type="PANTHER" id="PTHR48025">
    <property type="entry name" value="OS02G0815200 PROTEIN"/>
    <property type="match status" value="1"/>
</dbReference>
<feature type="region of interest" description="Disordered" evidence="3">
    <location>
        <begin position="1"/>
        <end position="22"/>
    </location>
</feature>
<dbReference type="SMART" id="SM00360">
    <property type="entry name" value="RRM"/>
    <property type="match status" value="2"/>
</dbReference>
<feature type="compositionally biased region" description="Basic and acidic residues" evidence="3">
    <location>
        <begin position="540"/>
        <end position="553"/>
    </location>
</feature>
<name>A0A8H4JP78_9HYPO</name>
<protein>
    <recommendedName>
        <fullName evidence="4">RRM domain-containing protein</fullName>
    </recommendedName>
</protein>
<evidence type="ECO:0000313" key="6">
    <source>
        <dbReference type="Proteomes" id="UP000536711"/>
    </source>
</evidence>
<evidence type="ECO:0000256" key="3">
    <source>
        <dbReference type="SAM" id="MobiDB-lite"/>
    </source>
</evidence>
<feature type="region of interest" description="Disordered" evidence="3">
    <location>
        <begin position="504"/>
        <end position="621"/>
    </location>
</feature>
<dbReference type="SUPFAM" id="SSF54928">
    <property type="entry name" value="RNA-binding domain, RBD"/>
    <property type="match status" value="1"/>
</dbReference>
<dbReference type="InterPro" id="IPR035979">
    <property type="entry name" value="RBD_domain_sf"/>
</dbReference>
<dbReference type="Proteomes" id="UP000536711">
    <property type="component" value="Unassembled WGS sequence"/>
</dbReference>
<reference evidence="5 6" key="1">
    <citation type="submission" date="2020-01" db="EMBL/GenBank/DDBJ databases">
        <title>Identification and distribution of gene clusters putatively required for synthesis of sphingolipid metabolism inhibitors in phylogenetically diverse species of the filamentous fungus Fusarium.</title>
        <authorList>
            <person name="Kim H.-S."/>
            <person name="Busman M."/>
            <person name="Brown D.W."/>
            <person name="Divon H."/>
            <person name="Uhlig S."/>
            <person name="Proctor R.H."/>
        </authorList>
    </citation>
    <scope>NUCLEOTIDE SEQUENCE [LARGE SCALE GENOMIC DNA]</scope>
    <source>
        <strain evidence="5 6">NRRL 13308</strain>
    </source>
</reference>
<dbReference type="PROSITE" id="PS50102">
    <property type="entry name" value="RRM"/>
    <property type="match status" value="1"/>
</dbReference>
<dbReference type="GO" id="GO:0003729">
    <property type="term" value="F:mRNA binding"/>
    <property type="evidence" value="ECO:0007669"/>
    <property type="project" value="TreeGrafter"/>
</dbReference>